<dbReference type="EMBL" id="QPJU01000003">
    <property type="protein sequence ID" value="RCX10145.1"/>
    <property type="molecule type" value="Genomic_DNA"/>
</dbReference>
<accession>A0A369AM43</accession>
<dbReference type="PANTHER" id="PTHR35175:SF2">
    <property type="entry name" value="DUF1289 DOMAIN-CONTAINING PROTEIN"/>
    <property type="match status" value="1"/>
</dbReference>
<dbReference type="RefSeq" id="WP_114482838.1">
    <property type="nucleotide sequence ID" value="NZ_QPJU01000003.1"/>
</dbReference>
<feature type="region of interest" description="Disordered" evidence="1">
    <location>
        <begin position="87"/>
        <end position="106"/>
    </location>
</feature>
<evidence type="ECO:0000313" key="3">
    <source>
        <dbReference type="Proteomes" id="UP000252174"/>
    </source>
</evidence>
<evidence type="ECO:0000256" key="1">
    <source>
        <dbReference type="SAM" id="MobiDB-lite"/>
    </source>
</evidence>
<protein>
    <submittedName>
        <fullName evidence="2">Uncharacterized protein</fullName>
    </submittedName>
</protein>
<comment type="caution">
    <text evidence="2">The sequence shown here is derived from an EMBL/GenBank/DDBJ whole genome shotgun (WGS) entry which is preliminary data.</text>
</comment>
<evidence type="ECO:0000313" key="2">
    <source>
        <dbReference type="EMBL" id="RCX10145.1"/>
    </source>
</evidence>
<dbReference type="AlphaFoldDB" id="A0A369AM43"/>
<dbReference type="InterPro" id="IPR010710">
    <property type="entry name" value="DUF1289"/>
</dbReference>
<sequence>MNAEETTKPIAARAGLLASAGYFDADSDEVIPSPCISVCRMAPDQSHCEGCFRTVAEIRAWASADSAARLAIWARLAQRAGFVFPARAESPAPQTHPAEGSSAGKP</sequence>
<reference evidence="2 3" key="1">
    <citation type="submission" date="2018-07" db="EMBL/GenBank/DDBJ databases">
        <title>Genomic Encyclopedia of Type Strains, Phase IV (KMG-IV): sequencing the most valuable type-strain genomes for metagenomic binning, comparative biology and taxonomic classification.</title>
        <authorList>
            <person name="Goeker M."/>
        </authorList>
    </citation>
    <scope>NUCLEOTIDE SEQUENCE [LARGE SCALE GENOMIC DNA]</scope>
    <source>
        <strain evidence="2 3">DSM 100911</strain>
    </source>
</reference>
<name>A0A369AM43_9BURK</name>
<dbReference type="PANTHER" id="PTHR35175">
    <property type="entry name" value="DUF1289 DOMAIN-CONTAINING PROTEIN"/>
    <property type="match status" value="1"/>
</dbReference>
<dbReference type="OrthoDB" id="8911262at2"/>
<dbReference type="Proteomes" id="UP000252174">
    <property type="component" value="Unassembled WGS sequence"/>
</dbReference>
<dbReference type="Pfam" id="PF06945">
    <property type="entry name" value="DUF1289"/>
    <property type="match status" value="1"/>
</dbReference>
<proteinExistence type="predicted"/>
<keyword evidence="3" id="KW-1185">Reference proteome</keyword>
<organism evidence="2 3">
    <name type="scientific">Extensimonas vulgaris</name>
    <dbReference type="NCBI Taxonomy" id="1031594"/>
    <lineage>
        <taxon>Bacteria</taxon>
        <taxon>Pseudomonadati</taxon>
        <taxon>Pseudomonadota</taxon>
        <taxon>Betaproteobacteria</taxon>
        <taxon>Burkholderiales</taxon>
        <taxon>Comamonadaceae</taxon>
        <taxon>Extensimonas</taxon>
    </lineage>
</organism>
<gene>
    <name evidence="2" type="ORF">DFR45_103129</name>
</gene>